<comment type="caution">
    <text evidence="10">The sequence shown here is derived from an EMBL/GenBank/DDBJ whole genome shotgun (WGS) entry which is preliminary data.</text>
</comment>
<dbReference type="PANTHER" id="PTHR33406">
    <property type="entry name" value="MEMBRANE PROTEIN MJ1562-RELATED"/>
    <property type="match status" value="1"/>
</dbReference>
<feature type="transmembrane region" description="Helical" evidence="8">
    <location>
        <begin position="30"/>
        <end position="49"/>
    </location>
</feature>
<feature type="domain" description="Membrane transport protein MMPL" evidence="9">
    <location>
        <begin position="162"/>
        <end position="327"/>
    </location>
</feature>
<dbReference type="AlphaFoldDB" id="A0AAE3DZD3"/>
<dbReference type="RefSeq" id="WP_308456353.1">
    <property type="nucleotide sequence ID" value="NZ_JAJEQM010000008.1"/>
</dbReference>
<dbReference type="Proteomes" id="UP001198242">
    <property type="component" value="Unassembled WGS sequence"/>
</dbReference>
<evidence type="ECO:0000256" key="4">
    <source>
        <dbReference type="ARBA" id="ARBA00022692"/>
    </source>
</evidence>
<dbReference type="GO" id="GO:0005886">
    <property type="term" value="C:plasma membrane"/>
    <property type="evidence" value="ECO:0007669"/>
    <property type="project" value="UniProtKB-SubCell"/>
</dbReference>
<dbReference type="PANTHER" id="PTHR33406:SF6">
    <property type="entry name" value="MEMBRANE PROTEIN YDGH-RELATED"/>
    <property type="match status" value="1"/>
</dbReference>
<evidence type="ECO:0000256" key="3">
    <source>
        <dbReference type="ARBA" id="ARBA00022475"/>
    </source>
</evidence>
<evidence type="ECO:0000256" key="8">
    <source>
        <dbReference type="SAM" id="Phobius"/>
    </source>
</evidence>
<dbReference type="Gene3D" id="1.20.1640.10">
    <property type="entry name" value="Multidrug efflux transporter AcrB transmembrane domain"/>
    <property type="match status" value="2"/>
</dbReference>
<proteinExistence type="inferred from homology"/>
<comment type="similarity">
    <text evidence="2">Belongs to the resistance-nodulation-cell division (RND) (TC 2.A.6) family. MmpL subfamily.</text>
</comment>
<gene>
    <name evidence="10" type="ORF">LKE05_06865</name>
</gene>
<feature type="compositionally biased region" description="Basic and acidic residues" evidence="7">
    <location>
        <begin position="819"/>
        <end position="828"/>
    </location>
</feature>
<feature type="transmembrane region" description="Helical" evidence="8">
    <location>
        <begin position="600"/>
        <end position="627"/>
    </location>
</feature>
<organism evidence="10 11">
    <name type="scientific">Hominilimicola fabiformis</name>
    <dbReference type="NCBI Taxonomy" id="2885356"/>
    <lineage>
        <taxon>Bacteria</taxon>
        <taxon>Bacillati</taxon>
        <taxon>Bacillota</taxon>
        <taxon>Clostridia</taxon>
        <taxon>Eubacteriales</taxon>
        <taxon>Oscillospiraceae</taxon>
        <taxon>Hominilimicola</taxon>
    </lineage>
</organism>
<feature type="transmembrane region" description="Helical" evidence="8">
    <location>
        <begin position="231"/>
        <end position="249"/>
    </location>
</feature>
<feature type="transmembrane region" description="Helical" evidence="8">
    <location>
        <begin position="353"/>
        <end position="376"/>
    </location>
</feature>
<evidence type="ECO:0000256" key="5">
    <source>
        <dbReference type="ARBA" id="ARBA00022989"/>
    </source>
</evidence>
<feature type="transmembrane region" description="Helical" evidence="8">
    <location>
        <begin position="731"/>
        <end position="752"/>
    </location>
</feature>
<reference evidence="10 11" key="1">
    <citation type="submission" date="2021-10" db="EMBL/GenBank/DDBJ databases">
        <title>Anaerobic single-cell dispensing facilitates the cultivation of human gut bacteria.</title>
        <authorList>
            <person name="Afrizal A."/>
        </authorList>
    </citation>
    <scope>NUCLEOTIDE SEQUENCE [LARGE SCALE GENOMIC DNA]</scope>
    <source>
        <strain evidence="10 11">CLA-AA-H232</strain>
    </source>
</reference>
<evidence type="ECO:0000256" key="2">
    <source>
        <dbReference type="ARBA" id="ARBA00010157"/>
    </source>
</evidence>
<accession>A0AAE3DZD3</accession>
<dbReference type="InterPro" id="IPR050545">
    <property type="entry name" value="Mycobact_MmpL"/>
</dbReference>
<dbReference type="EMBL" id="JAJEQM010000008">
    <property type="protein sequence ID" value="MCC2210510.1"/>
    <property type="molecule type" value="Genomic_DNA"/>
</dbReference>
<feature type="compositionally biased region" description="Acidic residues" evidence="7">
    <location>
        <begin position="829"/>
        <end position="842"/>
    </location>
</feature>
<dbReference type="Pfam" id="PF03176">
    <property type="entry name" value="MMPL"/>
    <property type="match status" value="2"/>
</dbReference>
<name>A0AAE3DZD3_9FIRM</name>
<evidence type="ECO:0000313" key="11">
    <source>
        <dbReference type="Proteomes" id="UP001198242"/>
    </source>
</evidence>
<dbReference type="SUPFAM" id="SSF82866">
    <property type="entry name" value="Multidrug efflux transporter AcrB transmembrane domain"/>
    <property type="match status" value="2"/>
</dbReference>
<feature type="transmembrane region" description="Helical" evidence="8">
    <location>
        <begin position="175"/>
        <end position="192"/>
    </location>
</feature>
<feature type="transmembrane region" description="Helical" evidence="8">
    <location>
        <begin position="647"/>
        <end position="673"/>
    </location>
</feature>
<evidence type="ECO:0000256" key="6">
    <source>
        <dbReference type="ARBA" id="ARBA00023136"/>
    </source>
</evidence>
<sequence length="842" mass="93917">MKKNDVKNDSRKDNNLMVKIATFIVDKRRAFYLIFALALVLCVISIPKVQVNNDISSYLPEETETRRGLTLMDDEFITYDTEKIMVTTITTETAEKLKDKLEKVDGVKEVEFENDDDHYKDSAALFTVTLSVRDDLDRELEIVNDLKAQLDGYDFYAYSDSIDDSSKQLEKEMTVILGIALVIIIAVLLFTSKSFMEVPIFLIVFGVAALLNMGTNYLLGEISFITKSVAVVLQLALAIDYAIILSHRFAEEKQTKNAYDAIVTALSKAILEISSSSLTTLAGLAALMVMQLRIGMDMGLVLCKGIICSLVTVFFIMPGLLLAFSDKIDKTTHRSFVPSIEKWCKVVIKLKNIVPYIFIAIIAVGAVLSSMSNYAFDATAEQLKKPTENSIAKRKVDEIFGTDHQLAVIVPSGDYDREAKVISLVEENPSINSALGLANTELDDDHILTEKINARETSKLMNIDYDLCCLLFQAYGAEHDEYSAIFGDVNDYEVPIIDLFMYVHEKMDLGVINLDEDQTNDINDLYDKLTDAKDQLESDNYSRIIFTYKCDIESDEAYQMLKDVRSDVEKYYDECLLVSDSVNSRDLGDSFGGDNNKINLITILALLLILMFTFRSAGVPVLLVLAIQGSVWINFSIPFLTGQRLYFLAYLVVSSIQMGATIDYAIVFTNRYLELKETMDNKQAAATALNQSFPTILTSGSILTLAGFLIGMISTNAIISALGTVLGRGTLISIVIVMMVLPQIVLLCDKFIEKTAFGKKATDKDKAAKREMSGIMFVNGRVRGHVSGFMDGVFYGLVKGDIDAKVELGNQQDLLLTESKEDNIKIDEKQEDEDNENNEEEQ</sequence>
<dbReference type="InterPro" id="IPR004869">
    <property type="entry name" value="MMPL_dom"/>
</dbReference>
<evidence type="ECO:0000313" key="10">
    <source>
        <dbReference type="EMBL" id="MCC2210510.1"/>
    </source>
</evidence>
<feature type="region of interest" description="Disordered" evidence="7">
    <location>
        <begin position="819"/>
        <end position="842"/>
    </location>
</feature>
<evidence type="ECO:0000256" key="7">
    <source>
        <dbReference type="SAM" id="MobiDB-lite"/>
    </source>
</evidence>
<feature type="transmembrane region" description="Helical" evidence="8">
    <location>
        <begin position="198"/>
        <end position="219"/>
    </location>
</feature>
<keyword evidence="5 8" id="KW-1133">Transmembrane helix</keyword>
<keyword evidence="6 8" id="KW-0472">Membrane</keyword>
<keyword evidence="11" id="KW-1185">Reference proteome</keyword>
<protein>
    <submittedName>
        <fullName evidence="10">MMPL family transporter</fullName>
    </submittedName>
</protein>
<comment type="subcellular location">
    <subcellularLocation>
        <location evidence="1">Cell membrane</location>
        <topology evidence="1">Multi-pass membrane protein</topology>
    </subcellularLocation>
</comment>
<feature type="transmembrane region" description="Helical" evidence="8">
    <location>
        <begin position="301"/>
        <end position="324"/>
    </location>
</feature>
<evidence type="ECO:0000256" key="1">
    <source>
        <dbReference type="ARBA" id="ARBA00004651"/>
    </source>
</evidence>
<evidence type="ECO:0000259" key="9">
    <source>
        <dbReference type="Pfam" id="PF03176"/>
    </source>
</evidence>
<feature type="transmembrane region" description="Helical" evidence="8">
    <location>
        <begin position="693"/>
        <end position="719"/>
    </location>
</feature>
<keyword evidence="4 8" id="KW-0812">Transmembrane</keyword>
<keyword evidence="3" id="KW-1003">Cell membrane</keyword>
<feature type="domain" description="Membrane transport protein MMPL" evidence="9">
    <location>
        <begin position="520"/>
        <end position="751"/>
    </location>
</feature>